<protein>
    <submittedName>
        <fullName evidence="2">Uncharacterized protein</fullName>
    </submittedName>
</protein>
<keyword evidence="1" id="KW-0472">Membrane</keyword>
<evidence type="ECO:0000256" key="1">
    <source>
        <dbReference type="SAM" id="Phobius"/>
    </source>
</evidence>
<evidence type="ECO:0000313" key="2">
    <source>
        <dbReference type="EMBL" id="MDM7890800.1"/>
    </source>
</evidence>
<proteinExistence type="predicted"/>
<evidence type="ECO:0000313" key="3">
    <source>
        <dbReference type="Proteomes" id="UP001236404"/>
    </source>
</evidence>
<feature type="transmembrane region" description="Helical" evidence="1">
    <location>
        <begin position="97"/>
        <end position="115"/>
    </location>
</feature>
<dbReference type="RefSeq" id="WP_289472314.1">
    <property type="nucleotide sequence ID" value="NZ_JAUCMN010000002.1"/>
</dbReference>
<keyword evidence="1" id="KW-0812">Transmembrane</keyword>
<keyword evidence="1" id="KW-1133">Transmembrane helix</keyword>
<sequence length="161" mass="17465">MLLSGLLFGLPWFVAVRLVLPDVPTLQLALGTVVAAVFFGVVFGGWTAGQRRAAGPAAGDRSLRRALRTGVLPPDVDVVAWRRAVEHRRTVTLRQRWSAPLSFGAATVLYVVLAVTSHPLWWLAAVAFCGLLVAVLVLTPRTLRTTSTLLDELDRRQSVTA</sequence>
<feature type="transmembrane region" description="Helical" evidence="1">
    <location>
        <begin position="121"/>
        <end position="139"/>
    </location>
</feature>
<accession>A0ABT7TMI7</accession>
<comment type="caution">
    <text evidence="2">The sequence shown here is derived from an EMBL/GenBank/DDBJ whole genome shotgun (WGS) entry which is preliminary data.</text>
</comment>
<gene>
    <name evidence="2" type="ORF">QUG93_03795</name>
</gene>
<reference evidence="2 3" key="1">
    <citation type="submission" date="2023-06" db="EMBL/GenBank/DDBJ databases">
        <authorList>
            <person name="Feng G."/>
            <person name="Li J."/>
            <person name="Zhu H."/>
        </authorList>
    </citation>
    <scope>NUCLEOTIDE SEQUENCE [LARGE SCALE GENOMIC DNA]</scope>
    <source>
        <strain evidence="2 3">RHCKG28</strain>
    </source>
</reference>
<organism evidence="2 3">
    <name type="scientific">Curtobacterium caseinilyticum</name>
    <dbReference type="NCBI Taxonomy" id="3055137"/>
    <lineage>
        <taxon>Bacteria</taxon>
        <taxon>Bacillati</taxon>
        <taxon>Actinomycetota</taxon>
        <taxon>Actinomycetes</taxon>
        <taxon>Micrococcales</taxon>
        <taxon>Microbacteriaceae</taxon>
        <taxon>Curtobacterium</taxon>
    </lineage>
</organism>
<name>A0ABT7TMI7_9MICO</name>
<keyword evidence="3" id="KW-1185">Reference proteome</keyword>
<dbReference type="Proteomes" id="UP001236404">
    <property type="component" value="Unassembled WGS sequence"/>
</dbReference>
<feature type="transmembrane region" description="Helical" evidence="1">
    <location>
        <begin position="27"/>
        <end position="46"/>
    </location>
</feature>
<dbReference type="EMBL" id="JAUCMN010000002">
    <property type="protein sequence ID" value="MDM7890800.1"/>
    <property type="molecule type" value="Genomic_DNA"/>
</dbReference>